<dbReference type="EMBL" id="JAGGNH010000005">
    <property type="protein sequence ID" value="KAJ0972736.1"/>
    <property type="molecule type" value="Genomic_DNA"/>
</dbReference>
<dbReference type="Pfam" id="PF00590">
    <property type="entry name" value="TP_methylase"/>
    <property type="match status" value="1"/>
</dbReference>
<evidence type="ECO:0000259" key="2">
    <source>
        <dbReference type="Pfam" id="PF00590"/>
    </source>
</evidence>
<name>A0A9D5HDH3_9LILI</name>
<dbReference type="PANTHER" id="PTHR45790">
    <property type="entry name" value="SIROHEME SYNTHASE-RELATED"/>
    <property type="match status" value="1"/>
</dbReference>
<accession>A0A9D5HDH3</accession>
<reference evidence="3" key="2">
    <citation type="journal article" date="2022" name="Hortic Res">
        <title>The genome of Dioscorea zingiberensis sheds light on the biosynthesis, origin and evolution of the medicinally important diosgenin saponins.</title>
        <authorList>
            <person name="Li Y."/>
            <person name="Tan C."/>
            <person name="Li Z."/>
            <person name="Guo J."/>
            <person name="Li S."/>
            <person name="Chen X."/>
            <person name="Wang C."/>
            <person name="Dai X."/>
            <person name="Yang H."/>
            <person name="Song W."/>
            <person name="Hou L."/>
            <person name="Xu J."/>
            <person name="Tong Z."/>
            <person name="Xu A."/>
            <person name="Yuan X."/>
            <person name="Wang W."/>
            <person name="Yang Q."/>
            <person name="Chen L."/>
            <person name="Sun Z."/>
            <person name="Wang K."/>
            <person name="Pan B."/>
            <person name="Chen J."/>
            <person name="Bao Y."/>
            <person name="Liu F."/>
            <person name="Qi X."/>
            <person name="Gang D.R."/>
            <person name="Wen J."/>
            <person name="Li J."/>
        </authorList>
    </citation>
    <scope>NUCLEOTIDE SEQUENCE</scope>
    <source>
        <strain evidence="3">Dzin_1.0</strain>
    </source>
</reference>
<reference evidence="3" key="1">
    <citation type="submission" date="2021-03" db="EMBL/GenBank/DDBJ databases">
        <authorList>
            <person name="Li Z."/>
            <person name="Yang C."/>
        </authorList>
    </citation>
    <scope>NUCLEOTIDE SEQUENCE</scope>
    <source>
        <strain evidence="3">Dzin_1.0</strain>
        <tissue evidence="3">Leaf</tissue>
    </source>
</reference>
<dbReference type="SUPFAM" id="SSF53790">
    <property type="entry name" value="Tetrapyrrole methylase"/>
    <property type="match status" value="1"/>
</dbReference>
<protein>
    <recommendedName>
        <fullName evidence="2">Tetrapyrrole methylase domain-containing protein</fullName>
    </recommendedName>
</protein>
<dbReference type="PANTHER" id="PTHR45790:SF3">
    <property type="entry name" value="S-ADENOSYL-L-METHIONINE-DEPENDENT UROPORPHYRINOGEN III METHYLTRANSFERASE, CHLOROPLASTIC"/>
    <property type="match status" value="1"/>
</dbReference>
<dbReference type="AlphaFoldDB" id="A0A9D5HDH3"/>
<evidence type="ECO:0000313" key="4">
    <source>
        <dbReference type="Proteomes" id="UP001085076"/>
    </source>
</evidence>
<proteinExistence type="predicted"/>
<sequence>MWFGLFDLQLEPGSILQEMSQCMELEKNESLEDYLGHNCPEPLQVFGRGGKEMDFLQQQGIHVNVIPGITAVSGISAELGIPLTHRGVANSGSNVDVCVITKGKTKYLRNHLLPNPRTYVSSKGYLFVNGHTGK</sequence>
<evidence type="ECO:0000256" key="1">
    <source>
        <dbReference type="ARBA" id="ARBA00023244"/>
    </source>
</evidence>
<dbReference type="GO" id="GO:0019354">
    <property type="term" value="P:siroheme biosynthetic process"/>
    <property type="evidence" value="ECO:0007669"/>
    <property type="project" value="TreeGrafter"/>
</dbReference>
<dbReference type="Proteomes" id="UP001085076">
    <property type="component" value="Miscellaneous, Linkage group lg05"/>
</dbReference>
<dbReference type="InterPro" id="IPR050161">
    <property type="entry name" value="Siro_Cobalamin_biosynth"/>
</dbReference>
<comment type="caution">
    <text evidence="3">The sequence shown here is derived from an EMBL/GenBank/DDBJ whole genome shotgun (WGS) entry which is preliminary data.</text>
</comment>
<dbReference type="GO" id="GO:0004851">
    <property type="term" value="F:uroporphyrin-III C-methyltransferase activity"/>
    <property type="evidence" value="ECO:0007669"/>
    <property type="project" value="TreeGrafter"/>
</dbReference>
<evidence type="ECO:0000313" key="3">
    <source>
        <dbReference type="EMBL" id="KAJ0972736.1"/>
    </source>
</evidence>
<dbReference type="InterPro" id="IPR000878">
    <property type="entry name" value="4pyrrol_Mease"/>
</dbReference>
<gene>
    <name evidence="3" type="ORF">J5N97_020695</name>
</gene>
<dbReference type="OrthoDB" id="429533at2759"/>
<keyword evidence="4" id="KW-1185">Reference proteome</keyword>
<organism evidence="3 4">
    <name type="scientific">Dioscorea zingiberensis</name>
    <dbReference type="NCBI Taxonomy" id="325984"/>
    <lineage>
        <taxon>Eukaryota</taxon>
        <taxon>Viridiplantae</taxon>
        <taxon>Streptophyta</taxon>
        <taxon>Embryophyta</taxon>
        <taxon>Tracheophyta</taxon>
        <taxon>Spermatophyta</taxon>
        <taxon>Magnoliopsida</taxon>
        <taxon>Liliopsida</taxon>
        <taxon>Dioscoreales</taxon>
        <taxon>Dioscoreaceae</taxon>
        <taxon>Dioscorea</taxon>
    </lineage>
</organism>
<feature type="domain" description="Tetrapyrrole methylase" evidence="2">
    <location>
        <begin position="45"/>
        <end position="92"/>
    </location>
</feature>
<dbReference type="InterPro" id="IPR035996">
    <property type="entry name" value="4pyrrol_Methylase_sf"/>
</dbReference>
<keyword evidence="1" id="KW-0627">Porphyrin biosynthesis</keyword>